<dbReference type="InterPro" id="IPR035948">
    <property type="entry name" value="YwqG-like_sf"/>
</dbReference>
<name>A0ABP3PVS7_9ACTN</name>
<evidence type="ECO:0008006" key="3">
    <source>
        <dbReference type="Google" id="ProtNLM"/>
    </source>
</evidence>
<accession>A0ABP3PVS7</accession>
<gene>
    <name evidence="1" type="ORF">GCM10009546_44220</name>
</gene>
<comment type="caution">
    <text evidence="1">The sequence shown here is derived from an EMBL/GenBank/DDBJ whole genome shotgun (WGS) entry which is preliminary data.</text>
</comment>
<organism evidence="1 2">
    <name type="scientific">Actinomadura livida</name>
    <dbReference type="NCBI Taxonomy" id="79909"/>
    <lineage>
        <taxon>Bacteria</taxon>
        <taxon>Bacillati</taxon>
        <taxon>Actinomycetota</taxon>
        <taxon>Actinomycetes</taxon>
        <taxon>Streptosporangiales</taxon>
        <taxon>Thermomonosporaceae</taxon>
        <taxon>Actinomadura</taxon>
    </lineage>
</organism>
<dbReference type="Pfam" id="PF09234">
    <property type="entry name" value="DUF1963"/>
    <property type="match status" value="1"/>
</dbReference>
<dbReference type="SUPFAM" id="SSF103032">
    <property type="entry name" value="Hypothetical protein YwqG"/>
    <property type="match status" value="1"/>
</dbReference>
<sequence length="288" mass="31823">MLRAVPVPGEATCMDHFAEQYARLRALFAAFLTPEVTAALLPLAGRALRLGAEGDAPVDLGGTPLLPPGEPWPRWNGRPLDFLGAIDFTDLTPFGEISGIPSSGKAAFYYASDVPRPWGDTAAQRDGWRLFTGDLREAAPPPGALTYPQTRLHAMPFLSLPSPKEPAVRRLEAAYSGLVPVYEQLHAVWSQHIWPRDMPAHQLGGWPALVQRPLGPDCLYTSTGRPLDSVAPPPLTRDEERAVDEWRLLLQLDSDDRLGWYWGDPGRVYFCSRPEDPLEQTWLTLQAA</sequence>
<evidence type="ECO:0000313" key="1">
    <source>
        <dbReference type="EMBL" id="GAA0576920.1"/>
    </source>
</evidence>
<keyword evidence="2" id="KW-1185">Reference proteome</keyword>
<dbReference type="PANTHER" id="PTHR36436:SF6">
    <property type="entry name" value="SLL5081 PROTEIN"/>
    <property type="match status" value="1"/>
</dbReference>
<dbReference type="InterPro" id="IPR015315">
    <property type="entry name" value="DUF1963"/>
</dbReference>
<dbReference type="Gene3D" id="2.30.320.10">
    <property type="entry name" value="YwqG-like"/>
    <property type="match status" value="1"/>
</dbReference>
<evidence type="ECO:0000313" key="2">
    <source>
        <dbReference type="Proteomes" id="UP001501427"/>
    </source>
</evidence>
<reference evidence="2" key="1">
    <citation type="journal article" date="2019" name="Int. J. Syst. Evol. Microbiol.">
        <title>The Global Catalogue of Microorganisms (GCM) 10K type strain sequencing project: providing services to taxonomists for standard genome sequencing and annotation.</title>
        <authorList>
            <consortium name="The Broad Institute Genomics Platform"/>
            <consortium name="The Broad Institute Genome Sequencing Center for Infectious Disease"/>
            <person name="Wu L."/>
            <person name="Ma J."/>
        </authorList>
    </citation>
    <scope>NUCLEOTIDE SEQUENCE [LARGE SCALE GENOMIC DNA]</scope>
    <source>
        <strain evidence="2">JCM 10667</strain>
    </source>
</reference>
<proteinExistence type="predicted"/>
<protein>
    <recommendedName>
        <fullName evidence="3">DUF1963 domain-containing protein</fullName>
    </recommendedName>
</protein>
<dbReference type="EMBL" id="BAAAHD010000043">
    <property type="protein sequence ID" value="GAA0576920.1"/>
    <property type="molecule type" value="Genomic_DNA"/>
</dbReference>
<dbReference type="Proteomes" id="UP001501427">
    <property type="component" value="Unassembled WGS sequence"/>
</dbReference>
<dbReference type="PANTHER" id="PTHR36436">
    <property type="entry name" value="SLL5081 PROTEIN"/>
    <property type="match status" value="1"/>
</dbReference>